<feature type="region of interest" description="Disordered" evidence="1">
    <location>
        <begin position="345"/>
        <end position="438"/>
    </location>
</feature>
<reference evidence="2 3" key="1">
    <citation type="submission" date="2014-11" db="EMBL/GenBank/DDBJ databases">
        <authorList>
            <person name="Zhu J."/>
            <person name="Qi W."/>
            <person name="Song R."/>
        </authorList>
    </citation>
    <scope>NUCLEOTIDE SEQUENCE [LARGE SCALE GENOMIC DNA]</scope>
</reference>
<dbReference type="InParanoid" id="A0A0G4GNQ0"/>
<accession>A0A0G4GNQ0</accession>
<evidence type="ECO:0000313" key="2">
    <source>
        <dbReference type="EMBL" id="CEM31904.1"/>
    </source>
</evidence>
<organism evidence="2 3">
    <name type="scientific">Vitrella brassicaformis (strain CCMP3155)</name>
    <dbReference type="NCBI Taxonomy" id="1169540"/>
    <lineage>
        <taxon>Eukaryota</taxon>
        <taxon>Sar</taxon>
        <taxon>Alveolata</taxon>
        <taxon>Colpodellida</taxon>
        <taxon>Vitrellaceae</taxon>
        <taxon>Vitrella</taxon>
    </lineage>
</organism>
<dbReference type="Proteomes" id="UP000041254">
    <property type="component" value="Unassembled WGS sequence"/>
</dbReference>
<dbReference type="AlphaFoldDB" id="A0A0G4GNQ0"/>
<gene>
    <name evidence="2" type="ORF">Vbra_2325</name>
</gene>
<proteinExistence type="predicted"/>
<feature type="compositionally biased region" description="Pro residues" evidence="1">
    <location>
        <begin position="421"/>
        <end position="438"/>
    </location>
</feature>
<feature type="compositionally biased region" description="Basic and acidic residues" evidence="1">
    <location>
        <begin position="372"/>
        <end position="388"/>
    </location>
</feature>
<protein>
    <submittedName>
        <fullName evidence="2">Uncharacterized protein</fullName>
    </submittedName>
</protein>
<keyword evidence="3" id="KW-1185">Reference proteome</keyword>
<name>A0A0G4GNQ0_VITBC</name>
<feature type="compositionally biased region" description="Low complexity" evidence="1">
    <location>
        <begin position="409"/>
        <end position="420"/>
    </location>
</feature>
<sequence>MSAPPAAAAAASSFSPSLDSNMSPSSIGRIMTVKDVVGEAMQYLQYADVRSLIISLGRMTPQEVDVFYEPLCRARNVLPASPTPPTSSRPPFRPLFFRRIYGRYCDECSQPLIAAPAAGAGHSSASSPGPSSRGNVFFCRTVVFCFRCKAKFHRRRALGAALRDMAKSKASLVRLGVPWEEVPFAHGGLVVEKAAWSRIRETYRRRVCAVMREMSRTFESSLVRQFGLPLFQRVIAPVFPPERCAHRGQGRARQPSLIVRTVMSCLKAPYAQYNAAGDDVTRFVEAMDEIKAILKKYVEIATHEHFDLMNQLVSQRIQRYQIDESPLVPLYLNLAHGILFPPIPAPLPPTRRHTHGWTDTQDGNSGSKRGKRAGDKATETTVKSDVKKMLAPYMPGTSKASLQREGYISSGSSPSLAVPSPLRPSPASSPPPSPRSMP</sequence>
<evidence type="ECO:0000256" key="1">
    <source>
        <dbReference type="SAM" id="MobiDB-lite"/>
    </source>
</evidence>
<evidence type="ECO:0000313" key="3">
    <source>
        <dbReference type="Proteomes" id="UP000041254"/>
    </source>
</evidence>
<feature type="compositionally biased region" description="Polar residues" evidence="1">
    <location>
        <begin position="357"/>
        <end position="367"/>
    </location>
</feature>
<dbReference type="VEuPathDB" id="CryptoDB:Vbra_2325"/>
<dbReference type="EMBL" id="CDMY01000738">
    <property type="protein sequence ID" value="CEM31904.1"/>
    <property type="molecule type" value="Genomic_DNA"/>
</dbReference>